<dbReference type="EMBL" id="JALDAY010000002">
    <property type="protein sequence ID" value="MCI3270651.1"/>
    <property type="molecule type" value="Genomic_DNA"/>
</dbReference>
<dbReference type="InterPro" id="IPR036390">
    <property type="entry name" value="WH_DNA-bd_sf"/>
</dbReference>
<dbReference type="PANTHER" id="PTHR33164:SF104">
    <property type="entry name" value="TRANSCRIPTIONAL REGULATORY PROTEIN"/>
    <property type="match status" value="1"/>
</dbReference>
<dbReference type="PRINTS" id="PR00598">
    <property type="entry name" value="HTHMARR"/>
</dbReference>
<evidence type="ECO:0000259" key="2">
    <source>
        <dbReference type="PROSITE" id="PS50995"/>
    </source>
</evidence>
<dbReference type="PANTHER" id="PTHR33164">
    <property type="entry name" value="TRANSCRIPTIONAL REGULATOR, MARR FAMILY"/>
    <property type="match status" value="1"/>
</dbReference>
<comment type="caution">
    <text evidence="3">The sequence shown here is derived from an EMBL/GenBank/DDBJ whole genome shotgun (WGS) entry which is preliminary data.</text>
</comment>
<dbReference type="InterPro" id="IPR039422">
    <property type="entry name" value="MarR/SlyA-like"/>
</dbReference>
<protein>
    <submittedName>
        <fullName evidence="3">MarR family winged helix-turn-helix transcriptional regulator</fullName>
    </submittedName>
</protein>
<sequence length="178" mass="19307">MTTTGAGPGTGAGHGASAPGQAIGAWESLFRAQVALAREFAAGNIWDELSPYEYDVLYTLSTAPEGLRSTELNRLVLLTQSGVSRMIARLNDRGLIERRTDPDDARAHRIALTEAGHELQRAVGRRHARQIVQAMTRALDADSLRQLDELCTKLRTAADAASEARNSTTDTEKDHETP</sequence>
<feature type="domain" description="HTH marR-type" evidence="2">
    <location>
        <begin position="26"/>
        <end position="156"/>
    </location>
</feature>
<evidence type="ECO:0000313" key="4">
    <source>
        <dbReference type="Proteomes" id="UP001165269"/>
    </source>
</evidence>
<evidence type="ECO:0000256" key="1">
    <source>
        <dbReference type="SAM" id="MobiDB-lite"/>
    </source>
</evidence>
<dbReference type="Pfam" id="PF12802">
    <property type="entry name" value="MarR_2"/>
    <property type="match status" value="1"/>
</dbReference>
<accession>A0ABS9Y0A1</accession>
<feature type="region of interest" description="Disordered" evidence="1">
    <location>
        <begin position="156"/>
        <end position="178"/>
    </location>
</feature>
<proteinExistence type="predicted"/>
<name>A0ABS9Y0A1_9ACTN</name>
<dbReference type="PROSITE" id="PS50995">
    <property type="entry name" value="HTH_MARR_2"/>
    <property type="match status" value="1"/>
</dbReference>
<dbReference type="Proteomes" id="UP001165269">
    <property type="component" value="Unassembled WGS sequence"/>
</dbReference>
<keyword evidence="4" id="KW-1185">Reference proteome</keyword>
<dbReference type="SMART" id="SM00347">
    <property type="entry name" value="HTH_MARR"/>
    <property type="match status" value="1"/>
</dbReference>
<evidence type="ECO:0000313" key="3">
    <source>
        <dbReference type="EMBL" id="MCI3270651.1"/>
    </source>
</evidence>
<gene>
    <name evidence="3" type="ORF">MQP27_05930</name>
</gene>
<dbReference type="Gene3D" id="1.10.10.10">
    <property type="entry name" value="Winged helix-like DNA-binding domain superfamily/Winged helix DNA-binding domain"/>
    <property type="match status" value="1"/>
</dbReference>
<dbReference type="RefSeq" id="WP_242761931.1">
    <property type="nucleotide sequence ID" value="NZ_JALDAY010000002.1"/>
</dbReference>
<dbReference type="InterPro" id="IPR036388">
    <property type="entry name" value="WH-like_DNA-bd_sf"/>
</dbReference>
<dbReference type="SUPFAM" id="SSF46785">
    <property type="entry name" value="Winged helix' DNA-binding domain"/>
    <property type="match status" value="1"/>
</dbReference>
<organism evidence="3 4">
    <name type="scientific">Streptomyces cylindrosporus</name>
    <dbReference type="NCBI Taxonomy" id="2927583"/>
    <lineage>
        <taxon>Bacteria</taxon>
        <taxon>Bacillati</taxon>
        <taxon>Actinomycetota</taxon>
        <taxon>Actinomycetes</taxon>
        <taxon>Kitasatosporales</taxon>
        <taxon>Streptomycetaceae</taxon>
        <taxon>Streptomyces</taxon>
    </lineage>
</organism>
<dbReference type="InterPro" id="IPR000835">
    <property type="entry name" value="HTH_MarR-typ"/>
</dbReference>
<reference evidence="3" key="1">
    <citation type="submission" date="2022-03" db="EMBL/GenBank/DDBJ databases">
        <title>Streptomyces 7R015 and 7R016 isolated from Barleria lupulina in Thailand.</title>
        <authorList>
            <person name="Kanchanasin P."/>
            <person name="Phongsopitanun W."/>
            <person name="Tanasupawat S."/>
        </authorList>
    </citation>
    <scope>NUCLEOTIDE SEQUENCE</scope>
    <source>
        <strain evidence="3">7R015</strain>
    </source>
</reference>